<evidence type="ECO:0000313" key="4">
    <source>
        <dbReference type="WormBase" id="CBG14685"/>
    </source>
</evidence>
<reference evidence="2 3" key="1">
    <citation type="journal article" date="2003" name="PLoS Biol.">
        <title>The genome sequence of Caenorhabditis briggsae: a platform for comparative genomics.</title>
        <authorList>
            <person name="Stein L.D."/>
            <person name="Bao Z."/>
            <person name="Blasiar D."/>
            <person name="Blumenthal T."/>
            <person name="Brent M.R."/>
            <person name="Chen N."/>
            <person name="Chinwalla A."/>
            <person name="Clarke L."/>
            <person name="Clee C."/>
            <person name="Coghlan A."/>
            <person name="Coulson A."/>
            <person name="D'Eustachio P."/>
            <person name="Fitch D.H."/>
            <person name="Fulton L.A."/>
            <person name="Fulton R.E."/>
            <person name="Griffiths-Jones S."/>
            <person name="Harris T.W."/>
            <person name="Hillier L.W."/>
            <person name="Kamath R."/>
            <person name="Kuwabara P.E."/>
            <person name="Mardis E.R."/>
            <person name="Marra M.A."/>
            <person name="Miner T.L."/>
            <person name="Minx P."/>
            <person name="Mullikin J.C."/>
            <person name="Plumb R.W."/>
            <person name="Rogers J."/>
            <person name="Schein J.E."/>
            <person name="Sohrmann M."/>
            <person name="Spieth J."/>
            <person name="Stajich J.E."/>
            <person name="Wei C."/>
            <person name="Willey D."/>
            <person name="Wilson R.K."/>
            <person name="Durbin R."/>
            <person name="Waterston R.H."/>
        </authorList>
    </citation>
    <scope>NUCLEOTIDE SEQUENCE [LARGE SCALE GENOMIC DNA]</scope>
    <source>
        <strain evidence="2 3">AF16</strain>
    </source>
</reference>
<dbReference type="KEGG" id="cbr:CBG_14685"/>
<dbReference type="AlphaFoldDB" id="A8XKG3"/>
<reference evidence="2 3" key="2">
    <citation type="journal article" date="2011" name="PLoS Genet.">
        <title>Caenorhabditis briggsae recombinant inbred line genotypes reveal inter-strain incompatibility and the evolution of recombination.</title>
        <authorList>
            <person name="Ross J.A."/>
            <person name="Koboldt D.C."/>
            <person name="Staisch J.E."/>
            <person name="Chamberlin H.M."/>
            <person name="Gupta B.P."/>
            <person name="Miller R.D."/>
            <person name="Baird S.E."/>
            <person name="Haag E.S."/>
        </authorList>
    </citation>
    <scope>NUCLEOTIDE SEQUENCE [LARGE SCALE GENOMIC DNA]</scope>
    <source>
        <strain evidence="2 3">AF16</strain>
    </source>
</reference>
<feature type="chain" id="PRO_5002730710" evidence="1">
    <location>
        <begin position="18"/>
        <end position="191"/>
    </location>
</feature>
<dbReference type="Proteomes" id="UP000008549">
    <property type="component" value="Unassembled WGS sequence"/>
</dbReference>
<sequence length="191" mass="21749">MLYFFFILALSFPLVISYTTKPPCCRDHLGAAACSKLMHQNTRLFAKRCNSDAEFRLIQCCSSCNTDGVGMAYDLIARSLVSEHCFDRYGPGFCDRLRSPPPLSNTPHNTWSCDGENPQIAFRTCRKSCGYCNFSVVQYTLDNALQACRVQPVAEEKRRWRVKFYSSTTTTTSSPSPMEVINSTYQFWNHN</sequence>
<evidence type="ECO:0000313" key="2">
    <source>
        <dbReference type="EMBL" id="CAP33137.1"/>
    </source>
</evidence>
<dbReference type="eggNOG" id="ENOG502SRNG">
    <property type="taxonomic scope" value="Eukaryota"/>
</dbReference>
<keyword evidence="3" id="KW-1185">Reference proteome</keyword>
<dbReference type="EMBL" id="HE600983">
    <property type="protein sequence ID" value="CAP33137.1"/>
    <property type="molecule type" value="Genomic_DNA"/>
</dbReference>
<name>A8XKG3_CAEBR</name>
<dbReference type="HOGENOM" id="CLU_124061_0_0_1"/>
<evidence type="ECO:0000256" key="1">
    <source>
        <dbReference type="SAM" id="SignalP"/>
    </source>
</evidence>
<dbReference type="WormBase" id="CBG14685">
    <property type="protein sequence ID" value="CBP40545"/>
    <property type="gene ID" value="WBGene00035107"/>
</dbReference>
<dbReference type="RefSeq" id="XP_002644698.1">
    <property type="nucleotide sequence ID" value="XM_002644652.1"/>
</dbReference>
<dbReference type="CTD" id="8586694"/>
<dbReference type="OMA" id="KPPCCRD"/>
<dbReference type="GeneID" id="8586694"/>
<organism evidence="2 3">
    <name type="scientific">Caenorhabditis briggsae</name>
    <dbReference type="NCBI Taxonomy" id="6238"/>
    <lineage>
        <taxon>Eukaryota</taxon>
        <taxon>Metazoa</taxon>
        <taxon>Ecdysozoa</taxon>
        <taxon>Nematoda</taxon>
        <taxon>Chromadorea</taxon>
        <taxon>Rhabditida</taxon>
        <taxon>Rhabditina</taxon>
        <taxon>Rhabditomorpha</taxon>
        <taxon>Rhabditoidea</taxon>
        <taxon>Rhabditidae</taxon>
        <taxon>Peloderinae</taxon>
        <taxon>Caenorhabditis</taxon>
    </lineage>
</organism>
<dbReference type="PANTHER" id="PTHR35017">
    <property type="entry name" value="PROTEIN CBG16223-RELATED"/>
    <property type="match status" value="1"/>
</dbReference>
<dbReference type="FunCoup" id="A8XKG3">
    <property type="interactions" value="820"/>
</dbReference>
<accession>A8XKG3</accession>
<keyword evidence="1" id="KW-0732">Signal</keyword>
<dbReference type="PANTHER" id="PTHR35017:SF3">
    <property type="entry name" value="SHKT DOMAIN-CONTAINING PROTEIN"/>
    <property type="match status" value="1"/>
</dbReference>
<feature type="signal peptide" evidence="1">
    <location>
        <begin position="1"/>
        <end position="17"/>
    </location>
</feature>
<dbReference type="InParanoid" id="A8XKG3"/>
<gene>
    <name evidence="2 4" type="ORF">CBG14685</name>
    <name evidence="2" type="ORF">CBG_14685</name>
</gene>
<proteinExistence type="predicted"/>
<protein>
    <submittedName>
        <fullName evidence="2">Protein CBG14685</fullName>
    </submittedName>
</protein>
<evidence type="ECO:0000313" key="3">
    <source>
        <dbReference type="Proteomes" id="UP000008549"/>
    </source>
</evidence>